<keyword evidence="2" id="KW-1185">Reference proteome</keyword>
<evidence type="ECO:0000313" key="2">
    <source>
        <dbReference type="Proteomes" id="UP000186922"/>
    </source>
</evidence>
<accession>A0A1D1V670</accession>
<sequence length="132" mass="15402">MLRTRPPMSELLEKLYRELYGHLGSLKAQRKQARQMIYSVVRRGSPNSQKGFDTASENLVHLISLEQANILREPFVEHAMAGRSYRFCKGAKKFEPQVNRRIGYSLRNTTEHHSTRSNRSRYVRKLRLGLTV</sequence>
<gene>
    <name evidence="1" type="primary">RvY_07716-1</name>
    <name evidence="1" type="synonym">RvY_07716.1</name>
    <name evidence="1" type="ORF">RvY_07716</name>
</gene>
<reference evidence="1 2" key="1">
    <citation type="journal article" date="2016" name="Nat. Commun.">
        <title>Extremotolerant tardigrade genome and improved radiotolerance of human cultured cells by tardigrade-unique protein.</title>
        <authorList>
            <person name="Hashimoto T."/>
            <person name="Horikawa D.D."/>
            <person name="Saito Y."/>
            <person name="Kuwahara H."/>
            <person name="Kozuka-Hata H."/>
            <person name="Shin-I T."/>
            <person name="Minakuchi Y."/>
            <person name="Ohishi K."/>
            <person name="Motoyama A."/>
            <person name="Aizu T."/>
            <person name="Enomoto A."/>
            <person name="Kondo K."/>
            <person name="Tanaka S."/>
            <person name="Hara Y."/>
            <person name="Koshikawa S."/>
            <person name="Sagara H."/>
            <person name="Miura T."/>
            <person name="Yokobori S."/>
            <person name="Miyagawa K."/>
            <person name="Suzuki Y."/>
            <person name="Kubo T."/>
            <person name="Oyama M."/>
            <person name="Kohara Y."/>
            <person name="Fujiyama A."/>
            <person name="Arakawa K."/>
            <person name="Katayama T."/>
            <person name="Toyoda A."/>
            <person name="Kunieda T."/>
        </authorList>
    </citation>
    <scope>NUCLEOTIDE SEQUENCE [LARGE SCALE GENOMIC DNA]</scope>
    <source>
        <strain evidence="1 2">YOKOZUNA-1</strain>
    </source>
</reference>
<comment type="caution">
    <text evidence="1">The sequence shown here is derived from an EMBL/GenBank/DDBJ whole genome shotgun (WGS) entry which is preliminary data.</text>
</comment>
<proteinExistence type="predicted"/>
<dbReference type="EMBL" id="BDGG01000003">
    <property type="protein sequence ID" value="GAU96245.1"/>
    <property type="molecule type" value="Genomic_DNA"/>
</dbReference>
<dbReference type="Proteomes" id="UP000186922">
    <property type="component" value="Unassembled WGS sequence"/>
</dbReference>
<organism evidence="1 2">
    <name type="scientific">Ramazzottius varieornatus</name>
    <name type="common">Water bear</name>
    <name type="synonym">Tardigrade</name>
    <dbReference type="NCBI Taxonomy" id="947166"/>
    <lineage>
        <taxon>Eukaryota</taxon>
        <taxon>Metazoa</taxon>
        <taxon>Ecdysozoa</taxon>
        <taxon>Tardigrada</taxon>
        <taxon>Eutardigrada</taxon>
        <taxon>Parachela</taxon>
        <taxon>Hypsibioidea</taxon>
        <taxon>Ramazzottiidae</taxon>
        <taxon>Ramazzottius</taxon>
    </lineage>
</organism>
<evidence type="ECO:0000313" key="1">
    <source>
        <dbReference type="EMBL" id="GAU96245.1"/>
    </source>
</evidence>
<dbReference type="AlphaFoldDB" id="A0A1D1V670"/>
<name>A0A1D1V670_RAMVA</name>
<protein>
    <submittedName>
        <fullName evidence="1">Uncharacterized protein</fullName>
    </submittedName>
</protein>